<protein>
    <submittedName>
        <fullName evidence="1">Uncharacterized protein</fullName>
    </submittedName>
</protein>
<proteinExistence type="predicted"/>
<gene>
    <name evidence="1" type="ORF">SDC9_92823</name>
</gene>
<dbReference type="EMBL" id="VSSQ01011152">
    <property type="protein sequence ID" value="MPM46125.1"/>
    <property type="molecule type" value="Genomic_DNA"/>
</dbReference>
<name>A0A644ZYU6_9ZZZZ</name>
<organism evidence="1">
    <name type="scientific">bioreactor metagenome</name>
    <dbReference type="NCBI Taxonomy" id="1076179"/>
    <lineage>
        <taxon>unclassified sequences</taxon>
        <taxon>metagenomes</taxon>
        <taxon>ecological metagenomes</taxon>
    </lineage>
</organism>
<sequence length="77" mass="8545">MVLNREDRFGFVFDAFVRAVVQSTVSCDQVCFAQAVFIHSIAMILARQADFAGCKILHRMICAAVAEFHFVGCRTTG</sequence>
<reference evidence="1" key="1">
    <citation type="submission" date="2019-08" db="EMBL/GenBank/DDBJ databases">
        <authorList>
            <person name="Kucharzyk K."/>
            <person name="Murdoch R.W."/>
            <person name="Higgins S."/>
            <person name="Loffler F."/>
        </authorList>
    </citation>
    <scope>NUCLEOTIDE SEQUENCE</scope>
</reference>
<comment type="caution">
    <text evidence="1">The sequence shown here is derived from an EMBL/GenBank/DDBJ whole genome shotgun (WGS) entry which is preliminary data.</text>
</comment>
<dbReference type="AlphaFoldDB" id="A0A644ZYU6"/>
<evidence type="ECO:0000313" key="1">
    <source>
        <dbReference type="EMBL" id="MPM46125.1"/>
    </source>
</evidence>
<accession>A0A644ZYU6</accession>